<dbReference type="PANTHER" id="PTHR42928:SF5">
    <property type="entry name" value="BLR1237 PROTEIN"/>
    <property type="match status" value="1"/>
</dbReference>
<dbReference type="Gene3D" id="3.40.190.150">
    <property type="entry name" value="Bordetella uptake gene, domain 1"/>
    <property type="match status" value="1"/>
</dbReference>
<keyword evidence="3" id="KW-0675">Receptor</keyword>
<evidence type="ECO:0000256" key="2">
    <source>
        <dbReference type="SAM" id="SignalP"/>
    </source>
</evidence>
<feature type="chain" id="PRO_5017939629" evidence="2">
    <location>
        <begin position="22"/>
        <end position="317"/>
    </location>
</feature>
<gene>
    <name evidence="3" type="ORF">PIGHUM_03167</name>
</gene>
<dbReference type="Pfam" id="PF03401">
    <property type="entry name" value="TctC"/>
    <property type="match status" value="1"/>
</dbReference>
<protein>
    <submittedName>
        <fullName evidence="3">Tripartite tricarboxylate transporter family receptor</fullName>
    </submittedName>
</protein>
<dbReference type="OrthoDB" id="7375033at2"/>
<evidence type="ECO:0000313" key="3">
    <source>
        <dbReference type="EMBL" id="VCU71087.1"/>
    </source>
</evidence>
<dbReference type="EMBL" id="UWPJ01000024">
    <property type="protein sequence ID" value="VCU71087.1"/>
    <property type="molecule type" value="Genomic_DNA"/>
</dbReference>
<proteinExistence type="inferred from homology"/>
<dbReference type="PIRSF" id="PIRSF017082">
    <property type="entry name" value="YflP"/>
    <property type="match status" value="1"/>
</dbReference>
<dbReference type="InterPro" id="IPR005064">
    <property type="entry name" value="BUG"/>
</dbReference>
<dbReference type="Proteomes" id="UP000277294">
    <property type="component" value="Unassembled WGS sequence"/>
</dbReference>
<reference evidence="3 4" key="1">
    <citation type="submission" date="2018-10" db="EMBL/GenBank/DDBJ databases">
        <authorList>
            <person name="Criscuolo A."/>
        </authorList>
    </citation>
    <scope>NUCLEOTIDE SEQUENCE [LARGE SCALE GENOMIC DNA]</scope>
    <source>
        <strain evidence="3">DnA1</strain>
    </source>
</reference>
<dbReference type="PANTHER" id="PTHR42928">
    <property type="entry name" value="TRICARBOXYLATE-BINDING PROTEIN"/>
    <property type="match status" value="1"/>
</dbReference>
<accession>A0A3P4B460</accession>
<evidence type="ECO:0000313" key="4">
    <source>
        <dbReference type="Proteomes" id="UP000277294"/>
    </source>
</evidence>
<keyword evidence="2" id="KW-0732">Signal</keyword>
<comment type="similarity">
    <text evidence="1">Belongs to the UPF0065 (bug) family.</text>
</comment>
<name>A0A3P4B460_9BURK</name>
<dbReference type="RefSeq" id="WP_124080550.1">
    <property type="nucleotide sequence ID" value="NZ_UWPJ01000024.1"/>
</dbReference>
<organism evidence="3 4">
    <name type="scientific">Pigmentiphaga humi</name>
    <dbReference type="NCBI Taxonomy" id="2478468"/>
    <lineage>
        <taxon>Bacteria</taxon>
        <taxon>Pseudomonadati</taxon>
        <taxon>Pseudomonadota</taxon>
        <taxon>Betaproteobacteria</taxon>
        <taxon>Burkholderiales</taxon>
        <taxon>Alcaligenaceae</taxon>
        <taxon>Pigmentiphaga</taxon>
    </lineage>
</organism>
<dbReference type="AlphaFoldDB" id="A0A3P4B460"/>
<evidence type="ECO:0000256" key="1">
    <source>
        <dbReference type="ARBA" id="ARBA00006987"/>
    </source>
</evidence>
<dbReference type="Gene3D" id="3.40.190.10">
    <property type="entry name" value="Periplasmic binding protein-like II"/>
    <property type="match status" value="1"/>
</dbReference>
<dbReference type="InterPro" id="IPR042100">
    <property type="entry name" value="Bug_dom1"/>
</dbReference>
<keyword evidence="4" id="KW-1185">Reference proteome</keyword>
<sequence length="317" mass="34104">MNVLKTMFAVCLMMLAPQLHAQSWPTRPVRVIVPFAAGGNTDSIARLTAERLSKIFNQQFIVENRAGAGGAIAAETVARAEPDGYTLFLSSITQVSVLPFLQKVSYDSVKDFAPVSIIGSNGLILGISASLPVSTFPELIEYIRKQPTRFPYATAGVGALSHLAVVELARRAKLEVQDVNYKGGALAMADVLSGQVPLYFGNLSDYMGHAGNPRLKLLATSSSRRTPKFPELPTVAEAGYPGYEVVTWNGLLAPAHTPAPIIDRLAREIQALTREPEFIAGLDKLGVDPVGNTPAQFAETIRADMKLYQTLLQPAGN</sequence>
<feature type="signal peptide" evidence="2">
    <location>
        <begin position="1"/>
        <end position="21"/>
    </location>
</feature>